<reference evidence="2 3" key="1">
    <citation type="submission" date="2016-06" db="EMBL/GenBank/DDBJ databases">
        <title>Comparative genomics of the ectomycorrhizal sister species Rhizopogon vinicolor and Rhizopogon vesiculosus (Basidiomycota: Boletales) reveals a divergence of the mating type B locus.</title>
        <authorList>
            <consortium name="DOE Joint Genome Institute"/>
            <person name="Mujic A.B."/>
            <person name="Kuo A."/>
            <person name="Tritt A."/>
            <person name="Lipzen A."/>
            <person name="Chen C."/>
            <person name="Johnson J."/>
            <person name="Sharma A."/>
            <person name="Barry K."/>
            <person name="Grigoriev I.V."/>
            <person name="Spatafora J.W."/>
        </authorList>
    </citation>
    <scope>NUCLEOTIDE SEQUENCE [LARGE SCALE GENOMIC DNA]</scope>
    <source>
        <strain evidence="2 3">AM-OR11-026</strain>
    </source>
</reference>
<keyword evidence="3" id="KW-1185">Reference proteome</keyword>
<dbReference type="AlphaFoldDB" id="A0A1B7N4R2"/>
<dbReference type="Proteomes" id="UP000092154">
    <property type="component" value="Unassembled WGS sequence"/>
</dbReference>
<dbReference type="InParanoid" id="A0A1B7N4R2"/>
<gene>
    <name evidence="2" type="ORF">K503DRAFT_738626</name>
</gene>
<name>A0A1B7N4R2_9AGAM</name>
<proteinExistence type="predicted"/>
<evidence type="ECO:0000313" key="2">
    <source>
        <dbReference type="EMBL" id="OAX39847.1"/>
    </source>
</evidence>
<dbReference type="STRING" id="1314800.A0A1B7N4R2"/>
<dbReference type="PANTHER" id="PTHR10622:SF10">
    <property type="entry name" value="HET DOMAIN-CONTAINING PROTEIN"/>
    <property type="match status" value="1"/>
</dbReference>
<dbReference type="Pfam" id="PF06985">
    <property type="entry name" value="HET"/>
    <property type="match status" value="1"/>
</dbReference>
<evidence type="ECO:0000313" key="3">
    <source>
        <dbReference type="Proteomes" id="UP000092154"/>
    </source>
</evidence>
<sequence>MSTQYGPFMSQGESNFEVFEKYVMNEIPIRLIRLSDMSLVGRDYVREHFRNSVPNDGSSYDSYDSYCASDHVKYAILSHRWLSQGEPTYKEMEARTASGPGYEKLQNFCEKAKEYDVEFAWSDTCCIDKSSSTELDESIRSMFRWYNNSSICIIHLAQSKTIGDIMGDEWTTRGWTLQELLAPHKIKFFNEDWMPMTNEGNDKSIEMSDIMKTLERATGIDHHHLRESFPGPHLVDIRMSWAARRKTTRVEDVAYSLMGIFDVSLQIAYGEGGERAFCRLIEAIMQSGDPSVLNWAGSPSYHRTSLAIPRSPHNFVGRRAFRQFSDIQLEMTITSRGLRVPLVMFPLNYLSTRETEDGYFCIIFDCPLCPSMELVINTKSGLTQWGSNDQFALGILTYSLINDGSREAIGILPLSVGFFLSRARYPLFPAIPSTDPNPFTSRSVGIGTGDTITSSKYAFSPWTAAKTSDVGLVELNFPNATSSSMFYMDRKYLEIVYL</sequence>
<dbReference type="EMBL" id="KV448233">
    <property type="protein sequence ID" value="OAX39847.1"/>
    <property type="molecule type" value="Genomic_DNA"/>
</dbReference>
<dbReference type="InterPro" id="IPR010730">
    <property type="entry name" value="HET"/>
</dbReference>
<dbReference type="OrthoDB" id="674604at2759"/>
<protein>
    <recommendedName>
        <fullName evidence="1">Heterokaryon incompatibility domain-containing protein</fullName>
    </recommendedName>
</protein>
<feature type="domain" description="Heterokaryon incompatibility" evidence="1">
    <location>
        <begin position="74"/>
        <end position="160"/>
    </location>
</feature>
<accession>A0A1B7N4R2</accession>
<evidence type="ECO:0000259" key="1">
    <source>
        <dbReference type="Pfam" id="PF06985"/>
    </source>
</evidence>
<dbReference type="PANTHER" id="PTHR10622">
    <property type="entry name" value="HET DOMAIN-CONTAINING PROTEIN"/>
    <property type="match status" value="1"/>
</dbReference>
<organism evidence="2 3">
    <name type="scientific">Rhizopogon vinicolor AM-OR11-026</name>
    <dbReference type="NCBI Taxonomy" id="1314800"/>
    <lineage>
        <taxon>Eukaryota</taxon>
        <taxon>Fungi</taxon>
        <taxon>Dikarya</taxon>
        <taxon>Basidiomycota</taxon>
        <taxon>Agaricomycotina</taxon>
        <taxon>Agaricomycetes</taxon>
        <taxon>Agaricomycetidae</taxon>
        <taxon>Boletales</taxon>
        <taxon>Suillineae</taxon>
        <taxon>Rhizopogonaceae</taxon>
        <taxon>Rhizopogon</taxon>
    </lineage>
</organism>